<keyword evidence="2" id="KW-1185">Reference proteome</keyword>
<proteinExistence type="predicted"/>
<organism evidence="1 2">
    <name type="scientific">Ceratitis capitata</name>
    <name type="common">Mediterranean fruit fly</name>
    <name type="synonym">Tephritis capitata</name>
    <dbReference type="NCBI Taxonomy" id="7213"/>
    <lineage>
        <taxon>Eukaryota</taxon>
        <taxon>Metazoa</taxon>
        <taxon>Ecdysozoa</taxon>
        <taxon>Arthropoda</taxon>
        <taxon>Hexapoda</taxon>
        <taxon>Insecta</taxon>
        <taxon>Pterygota</taxon>
        <taxon>Neoptera</taxon>
        <taxon>Endopterygota</taxon>
        <taxon>Diptera</taxon>
        <taxon>Brachycera</taxon>
        <taxon>Muscomorpha</taxon>
        <taxon>Tephritoidea</taxon>
        <taxon>Tephritidae</taxon>
        <taxon>Ceratitis</taxon>
        <taxon>Ceratitis</taxon>
    </lineage>
</organism>
<accession>A0A811U296</accession>
<sequence length="75" mass="8300">MPLVLQQLQQQQSATMLKMILAMTATALGEEARLSAVGFRQDTHGRTVCGGVTYDFIAAEHALWLFILGSFVFRL</sequence>
<name>A0A811U296_CERCA</name>
<dbReference type="AlphaFoldDB" id="A0A811U296"/>
<dbReference type="EMBL" id="CAJHJT010000001">
    <property type="protein sequence ID" value="CAD6992386.1"/>
    <property type="molecule type" value="Genomic_DNA"/>
</dbReference>
<dbReference type="Proteomes" id="UP000606786">
    <property type="component" value="Unassembled WGS sequence"/>
</dbReference>
<comment type="caution">
    <text evidence="1">The sequence shown here is derived from an EMBL/GenBank/DDBJ whole genome shotgun (WGS) entry which is preliminary data.</text>
</comment>
<reference evidence="1" key="1">
    <citation type="submission" date="2020-11" db="EMBL/GenBank/DDBJ databases">
        <authorList>
            <person name="Whitehead M."/>
        </authorList>
    </citation>
    <scope>NUCLEOTIDE SEQUENCE</scope>
    <source>
        <strain evidence="1">EGII</strain>
    </source>
</reference>
<evidence type="ECO:0000313" key="1">
    <source>
        <dbReference type="EMBL" id="CAD6992386.1"/>
    </source>
</evidence>
<evidence type="ECO:0000313" key="2">
    <source>
        <dbReference type="Proteomes" id="UP000606786"/>
    </source>
</evidence>
<gene>
    <name evidence="1" type="ORF">CCAP1982_LOCUS1250</name>
</gene>
<protein>
    <submittedName>
        <fullName evidence="1">(Mediterranean fruit fly) hypothetical protein</fullName>
    </submittedName>
</protein>